<dbReference type="Pfam" id="PF10552">
    <property type="entry name" value="ORF6C"/>
    <property type="match status" value="1"/>
</dbReference>
<proteinExistence type="predicted"/>
<dbReference type="Pfam" id="PF02498">
    <property type="entry name" value="Bro-N"/>
    <property type="match status" value="1"/>
</dbReference>
<name>A0ABP9ZGQ7_9LACO</name>
<keyword evidence="3" id="KW-1185">Reference proteome</keyword>
<dbReference type="InterPro" id="IPR003497">
    <property type="entry name" value="BRO_N_domain"/>
</dbReference>
<feature type="domain" description="Bro-N" evidence="1">
    <location>
        <begin position="1"/>
        <end position="104"/>
    </location>
</feature>
<sequence length="233" mass="26486">MEIAAFNYEGKQLRTIEIDSEPFFVGKDVANILGYKNTKDAISKHVLSEDKRGSQIATPGGNQNMVVINEYGFNDLVLSSQLDRAKEVKKWLTHEVMPSIRRTGSYNVPETPEDRLKLTMEVASRTVERVDNIEKQVNDLKNNVVIDSSSYAAVGRLVSQNVYRFLDDRHYPHVKHNVSSLFKDINHGIKQITGVRTRSQIKSKDFEKVMQYIDAWEPATATKMELINKKVGA</sequence>
<dbReference type="SMART" id="SM01040">
    <property type="entry name" value="Bro-N"/>
    <property type="match status" value="1"/>
</dbReference>
<gene>
    <name evidence="2" type="ORF">AP20H10_03390</name>
</gene>
<dbReference type="Proteomes" id="UP001438112">
    <property type="component" value="Unassembled WGS sequence"/>
</dbReference>
<evidence type="ECO:0000313" key="3">
    <source>
        <dbReference type="Proteomes" id="UP001438112"/>
    </source>
</evidence>
<dbReference type="PANTHER" id="PTHR36180">
    <property type="entry name" value="DNA-BINDING PROTEIN-RELATED-RELATED"/>
    <property type="match status" value="1"/>
</dbReference>
<accession>A0ABP9ZGQ7</accession>
<evidence type="ECO:0000259" key="1">
    <source>
        <dbReference type="PROSITE" id="PS51750"/>
    </source>
</evidence>
<comment type="caution">
    <text evidence="2">The sequence shown here is derived from an EMBL/GenBank/DDBJ whole genome shotgun (WGS) entry which is preliminary data.</text>
</comment>
<dbReference type="InterPro" id="IPR018878">
    <property type="entry name" value="ORF6C_dom"/>
</dbReference>
<protein>
    <submittedName>
        <fullName evidence="2">ORF6C domain-containing protein</fullName>
    </submittedName>
</protein>
<reference evidence="2 3" key="1">
    <citation type="submission" date="2024-03" db="EMBL/GenBank/DDBJ databases">
        <title>Inconsistent identification of Apilactobacillus kunkeei-related strains obtained by well-developed overall genome related indices.</title>
        <authorList>
            <person name="Maeno S."/>
            <person name="Endo A."/>
        </authorList>
    </citation>
    <scope>NUCLEOTIDE SEQUENCE [LARGE SCALE GENOMIC DNA]</scope>
    <source>
        <strain evidence="2 3">20H-10</strain>
    </source>
</reference>
<dbReference type="PROSITE" id="PS51750">
    <property type="entry name" value="BRO_N"/>
    <property type="match status" value="1"/>
</dbReference>
<organism evidence="2 3">
    <name type="scientific">Apilactobacillus apinorum</name>
    <dbReference type="NCBI Taxonomy" id="1218495"/>
    <lineage>
        <taxon>Bacteria</taxon>
        <taxon>Bacillati</taxon>
        <taxon>Bacillota</taxon>
        <taxon>Bacilli</taxon>
        <taxon>Lactobacillales</taxon>
        <taxon>Lactobacillaceae</taxon>
        <taxon>Apilactobacillus</taxon>
    </lineage>
</organism>
<dbReference type="EMBL" id="BAABVV010000024">
    <property type="protein sequence ID" value="GAA6113976.1"/>
    <property type="molecule type" value="Genomic_DNA"/>
</dbReference>
<dbReference type="PANTHER" id="PTHR36180:SF2">
    <property type="entry name" value="BRO FAMILY PROTEIN"/>
    <property type="match status" value="1"/>
</dbReference>
<evidence type="ECO:0000313" key="2">
    <source>
        <dbReference type="EMBL" id="GAA6113976.1"/>
    </source>
</evidence>